<evidence type="ECO:0000259" key="5">
    <source>
        <dbReference type="PROSITE" id="PS51007"/>
    </source>
</evidence>
<dbReference type="RefSeq" id="WP_256615369.1">
    <property type="nucleotide sequence ID" value="NZ_JANIBK010000049.1"/>
</dbReference>
<organism evidence="6 7">
    <name type="scientific">Methylomonas rivi</name>
    <dbReference type="NCBI Taxonomy" id="2952226"/>
    <lineage>
        <taxon>Bacteria</taxon>
        <taxon>Pseudomonadati</taxon>
        <taxon>Pseudomonadota</taxon>
        <taxon>Gammaproteobacteria</taxon>
        <taxon>Methylococcales</taxon>
        <taxon>Methylococcaceae</taxon>
        <taxon>Methylomonas</taxon>
    </lineage>
</organism>
<evidence type="ECO:0000313" key="6">
    <source>
        <dbReference type="EMBL" id="MCQ8128952.1"/>
    </source>
</evidence>
<proteinExistence type="predicted"/>
<comment type="caution">
    <text evidence="6">The sequence shown here is derived from an EMBL/GenBank/DDBJ whole genome shotgun (WGS) entry which is preliminary data.</text>
</comment>
<evidence type="ECO:0000313" key="7">
    <source>
        <dbReference type="Proteomes" id="UP001524586"/>
    </source>
</evidence>
<dbReference type="SUPFAM" id="SSF46626">
    <property type="entry name" value="Cytochrome c"/>
    <property type="match status" value="1"/>
</dbReference>
<dbReference type="InterPro" id="IPR009056">
    <property type="entry name" value="Cyt_c-like_dom"/>
</dbReference>
<keyword evidence="2 4" id="KW-0479">Metal-binding</keyword>
<dbReference type="Gene3D" id="1.10.760.10">
    <property type="entry name" value="Cytochrome c-like domain"/>
    <property type="match status" value="1"/>
</dbReference>
<evidence type="ECO:0000256" key="3">
    <source>
        <dbReference type="ARBA" id="ARBA00023004"/>
    </source>
</evidence>
<dbReference type="PROSITE" id="PS51007">
    <property type="entry name" value="CYTC"/>
    <property type="match status" value="1"/>
</dbReference>
<accession>A0ABT1U582</accession>
<protein>
    <submittedName>
        <fullName evidence="6">Cytochrome c</fullName>
    </submittedName>
</protein>
<feature type="domain" description="Cytochrome c" evidence="5">
    <location>
        <begin position="19"/>
        <end position="100"/>
    </location>
</feature>
<evidence type="ECO:0000256" key="2">
    <source>
        <dbReference type="ARBA" id="ARBA00022723"/>
    </source>
</evidence>
<dbReference type="InterPro" id="IPR036909">
    <property type="entry name" value="Cyt_c-like_dom_sf"/>
</dbReference>
<keyword evidence="1 4" id="KW-0349">Heme</keyword>
<sequence>MRPVWLLALVSAAVLAEQPTPQRQQELIDLLKHDCGSCHGLPPKGGLGPSLMPEALANKTDAFLLEVIQKGKAGSAMPPWQQFLSLEETAWLVQQLRQEGWK</sequence>
<evidence type="ECO:0000256" key="1">
    <source>
        <dbReference type="ARBA" id="ARBA00022617"/>
    </source>
</evidence>
<dbReference type="Proteomes" id="UP001524586">
    <property type="component" value="Unassembled WGS sequence"/>
</dbReference>
<gene>
    <name evidence="6" type="ORF">NP596_10830</name>
</gene>
<keyword evidence="7" id="KW-1185">Reference proteome</keyword>
<reference evidence="6 7" key="1">
    <citation type="submission" date="2022-07" db="EMBL/GenBank/DDBJ databases">
        <title>Methylomonas rivi sp. nov., Methylomonas rosea sp. nov., Methylomonas aureus sp. nov. and Methylomonas subterranea sp. nov., four novel methanotrophs isolated from a freshwater creek and the deep terrestrial subsurface.</title>
        <authorList>
            <person name="Abin C."/>
            <person name="Sankaranarayanan K."/>
            <person name="Garner C."/>
            <person name="Sindelar R."/>
            <person name="Kotary K."/>
            <person name="Garner R."/>
            <person name="Barclay S."/>
            <person name="Lawson P."/>
            <person name="Krumholz L."/>
        </authorList>
    </citation>
    <scope>NUCLEOTIDE SEQUENCE [LARGE SCALE GENOMIC DNA]</scope>
    <source>
        <strain evidence="6 7">WSC-6</strain>
    </source>
</reference>
<dbReference type="Pfam" id="PF13442">
    <property type="entry name" value="Cytochrome_CBB3"/>
    <property type="match status" value="1"/>
</dbReference>
<keyword evidence="3 4" id="KW-0408">Iron</keyword>
<dbReference type="EMBL" id="JANIBK010000049">
    <property type="protein sequence ID" value="MCQ8128952.1"/>
    <property type="molecule type" value="Genomic_DNA"/>
</dbReference>
<name>A0ABT1U582_9GAMM</name>
<evidence type="ECO:0000256" key="4">
    <source>
        <dbReference type="PROSITE-ProRule" id="PRU00433"/>
    </source>
</evidence>